<evidence type="ECO:0000256" key="4">
    <source>
        <dbReference type="ARBA" id="ARBA00023163"/>
    </source>
</evidence>
<evidence type="ECO:0000313" key="7">
    <source>
        <dbReference type="EMBL" id="SFE72090.1"/>
    </source>
</evidence>
<dbReference type="PANTHER" id="PTHR43133:SF63">
    <property type="entry name" value="RNA POLYMERASE SIGMA FACTOR FECI-RELATED"/>
    <property type="match status" value="1"/>
</dbReference>
<evidence type="ECO:0000259" key="6">
    <source>
        <dbReference type="Pfam" id="PF08281"/>
    </source>
</evidence>
<dbReference type="InterPro" id="IPR007627">
    <property type="entry name" value="RNA_pol_sigma70_r2"/>
</dbReference>
<dbReference type="GO" id="GO:0016987">
    <property type="term" value="F:sigma factor activity"/>
    <property type="evidence" value="ECO:0007669"/>
    <property type="project" value="UniProtKB-KW"/>
</dbReference>
<dbReference type="RefSeq" id="WP_092939169.1">
    <property type="nucleotide sequence ID" value="NZ_FONX01000004.1"/>
</dbReference>
<dbReference type="InterPro" id="IPR013324">
    <property type="entry name" value="RNA_pol_sigma_r3/r4-like"/>
</dbReference>
<sequence>MSATFCELQGSAAVAEVFVENRAHLWRVARKIVSTAEVADDVMQDAYLRIADGSCERSVDRPMGYCCQVVRNMALDYCRRLRVESTYRCFDTDVELVDTPALCTPDRRLCERQVIAAIERALAALPKRTRQAFEFHRIEGLTQREIAKRLGCALGLVNSLIAEATDAIRSCGHQLLDAERH</sequence>
<keyword evidence="8" id="KW-1185">Reference proteome</keyword>
<dbReference type="InterPro" id="IPR014284">
    <property type="entry name" value="RNA_pol_sigma-70_dom"/>
</dbReference>
<accession>A0A1I2CWM2</accession>
<dbReference type="InterPro" id="IPR013325">
    <property type="entry name" value="RNA_pol_sigma_r2"/>
</dbReference>
<dbReference type="InterPro" id="IPR039425">
    <property type="entry name" value="RNA_pol_sigma-70-like"/>
</dbReference>
<dbReference type="PANTHER" id="PTHR43133">
    <property type="entry name" value="RNA POLYMERASE ECF-TYPE SIGMA FACTO"/>
    <property type="match status" value="1"/>
</dbReference>
<keyword evidence="4" id="KW-0804">Transcription</keyword>
<dbReference type="SUPFAM" id="SSF88659">
    <property type="entry name" value="Sigma3 and sigma4 domains of RNA polymerase sigma factors"/>
    <property type="match status" value="1"/>
</dbReference>
<dbReference type="STRING" id="1177982.SAMN04489711_104309"/>
<dbReference type="GO" id="GO:0003677">
    <property type="term" value="F:DNA binding"/>
    <property type="evidence" value="ECO:0007669"/>
    <property type="project" value="InterPro"/>
</dbReference>
<gene>
    <name evidence="7" type="ORF">SAMN04489711_104309</name>
</gene>
<evidence type="ECO:0000256" key="1">
    <source>
        <dbReference type="ARBA" id="ARBA00010641"/>
    </source>
</evidence>
<dbReference type="NCBIfam" id="TIGR02937">
    <property type="entry name" value="sigma70-ECF"/>
    <property type="match status" value="1"/>
</dbReference>
<dbReference type="EMBL" id="FONX01000004">
    <property type="protein sequence ID" value="SFE72090.1"/>
    <property type="molecule type" value="Genomic_DNA"/>
</dbReference>
<protein>
    <submittedName>
        <fullName evidence="7">RNA polymerase sigma-70 factor, ECF subfamily</fullName>
    </submittedName>
</protein>
<dbReference type="AlphaFoldDB" id="A0A1I2CWM2"/>
<dbReference type="Pfam" id="PF04542">
    <property type="entry name" value="Sigma70_r2"/>
    <property type="match status" value="1"/>
</dbReference>
<dbReference type="Gene3D" id="1.10.10.10">
    <property type="entry name" value="Winged helix-like DNA-binding domain superfamily/Winged helix DNA-binding domain"/>
    <property type="match status" value="1"/>
</dbReference>
<keyword evidence="3" id="KW-0731">Sigma factor</keyword>
<evidence type="ECO:0000259" key="5">
    <source>
        <dbReference type="Pfam" id="PF04542"/>
    </source>
</evidence>
<feature type="domain" description="RNA polymerase sigma-70 region 2" evidence="5">
    <location>
        <begin position="19"/>
        <end position="82"/>
    </location>
</feature>
<name>A0A1I2CWM2_9BURK</name>
<dbReference type="CDD" id="cd06171">
    <property type="entry name" value="Sigma70_r4"/>
    <property type="match status" value="1"/>
</dbReference>
<reference evidence="8" key="1">
    <citation type="submission" date="2016-10" db="EMBL/GenBank/DDBJ databases">
        <authorList>
            <person name="Varghese N."/>
            <person name="Submissions S."/>
        </authorList>
    </citation>
    <scope>NUCLEOTIDE SEQUENCE [LARGE SCALE GENOMIC DNA]</scope>
    <source>
        <strain evidence="8">DSM 27981</strain>
    </source>
</reference>
<feature type="domain" description="RNA polymerase sigma factor 70 region 4 type 2" evidence="6">
    <location>
        <begin position="117"/>
        <end position="164"/>
    </location>
</feature>
<dbReference type="GO" id="GO:0006352">
    <property type="term" value="P:DNA-templated transcription initiation"/>
    <property type="evidence" value="ECO:0007669"/>
    <property type="project" value="InterPro"/>
</dbReference>
<dbReference type="Proteomes" id="UP000199119">
    <property type="component" value="Unassembled WGS sequence"/>
</dbReference>
<comment type="similarity">
    <text evidence="1">Belongs to the sigma-70 factor family. ECF subfamily.</text>
</comment>
<proteinExistence type="inferred from homology"/>
<dbReference type="OrthoDB" id="9783733at2"/>
<organism evidence="7 8">
    <name type="scientific">Paracidovorax wautersii</name>
    <dbReference type="NCBI Taxonomy" id="1177982"/>
    <lineage>
        <taxon>Bacteria</taxon>
        <taxon>Pseudomonadati</taxon>
        <taxon>Pseudomonadota</taxon>
        <taxon>Betaproteobacteria</taxon>
        <taxon>Burkholderiales</taxon>
        <taxon>Comamonadaceae</taxon>
        <taxon>Paracidovorax</taxon>
    </lineage>
</organism>
<evidence type="ECO:0000256" key="2">
    <source>
        <dbReference type="ARBA" id="ARBA00023015"/>
    </source>
</evidence>
<dbReference type="SUPFAM" id="SSF88946">
    <property type="entry name" value="Sigma2 domain of RNA polymerase sigma factors"/>
    <property type="match status" value="1"/>
</dbReference>
<evidence type="ECO:0000256" key="3">
    <source>
        <dbReference type="ARBA" id="ARBA00023082"/>
    </source>
</evidence>
<keyword evidence="2" id="KW-0805">Transcription regulation</keyword>
<dbReference type="Pfam" id="PF08281">
    <property type="entry name" value="Sigma70_r4_2"/>
    <property type="match status" value="1"/>
</dbReference>
<dbReference type="InterPro" id="IPR013249">
    <property type="entry name" value="RNA_pol_sigma70_r4_t2"/>
</dbReference>
<dbReference type="InterPro" id="IPR036388">
    <property type="entry name" value="WH-like_DNA-bd_sf"/>
</dbReference>
<dbReference type="Gene3D" id="1.10.1740.10">
    <property type="match status" value="1"/>
</dbReference>
<evidence type="ECO:0000313" key="8">
    <source>
        <dbReference type="Proteomes" id="UP000199119"/>
    </source>
</evidence>